<comment type="caution">
    <text evidence="1">The sequence shown here is derived from an EMBL/GenBank/DDBJ whole genome shotgun (WGS) entry which is preliminary data.</text>
</comment>
<keyword evidence="2" id="KW-1185">Reference proteome</keyword>
<gene>
    <name evidence="1" type="ORF">GCM10009827_086360</name>
</gene>
<name>A0ABN2C4Y6_9ACTN</name>
<accession>A0ABN2C4Y6</accession>
<proteinExistence type="predicted"/>
<reference evidence="1 2" key="1">
    <citation type="journal article" date="2019" name="Int. J. Syst. Evol. Microbiol.">
        <title>The Global Catalogue of Microorganisms (GCM) 10K type strain sequencing project: providing services to taxonomists for standard genome sequencing and annotation.</title>
        <authorList>
            <consortium name="The Broad Institute Genomics Platform"/>
            <consortium name="The Broad Institute Genome Sequencing Center for Infectious Disease"/>
            <person name="Wu L."/>
            <person name="Ma J."/>
        </authorList>
    </citation>
    <scope>NUCLEOTIDE SEQUENCE [LARGE SCALE GENOMIC DNA]</scope>
    <source>
        <strain evidence="1 2">JCM 15933</strain>
    </source>
</reference>
<dbReference type="Proteomes" id="UP001501470">
    <property type="component" value="Unassembled WGS sequence"/>
</dbReference>
<organism evidence="1 2">
    <name type="scientific">Dactylosporangium maewongense</name>
    <dbReference type="NCBI Taxonomy" id="634393"/>
    <lineage>
        <taxon>Bacteria</taxon>
        <taxon>Bacillati</taxon>
        <taxon>Actinomycetota</taxon>
        <taxon>Actinomycetes</taxon>
        <taxon>Micromonosporales</taxon>
        <taxon>Micromonosporaceae</taxon>
        <taxon>Dactylosporangium</taxon>
    </lineage>
</organism>
<sequence length="87" mass="9571">MDLGTGGGTVWPIRTAPAPVDRLTLVDRVDAGDWAVELPRPVFLRRGEQVWVDGDAVCVGRPDGDVIRHEGTGYWICGRGFPWRGQL</sequence>
<dbReference type="EMBL" id="BAAAQD010000022">
    <property type="protein sequence ID" value="GAA1552344.1"/>
    <property type="molecule type" value="Genomic_DNA"/>
</dbReference>
<protein>
    <submittedName>
        <fullName evidence="1">Uncharacterized protein</fullName>
    </submittedName>
</protein>
<evidence type="ECO:0000313" key="1">
    <source>
        <dbReference type="EMBL" id="GAA1552344.1"/>
    </source>
</evidence>
<evidence type="ECO:0000313" key="2">
    <source>
        <dbReference type="Proteomes" id="UP001501470"/>
    </source>
</evidence>